<proteinExistence type="predicted"/>
<feature type="coiled-coil region" evidence="1">
    <location>
        <begin position="2"/>
        <end position="33"/>
    </location>
</feature>
<dbReference type="EMBL" id="JASPKY010000490">
    <property type="protein sequence ID" value="KAK9695147.1"/>
    <property type="molecule type" value="Genomic_DNA"/>
</dbReference>
<evidence type="ECO:0000313" key="3">
    <source>
        <dbReference type="Proteomes" id="UP001458880"/>
    </source>
</evidence>
<reference evidence="2 3" key="1">
    <citation type="journal article" date="2024" name="BMC Genomics">
        <title>De novo assembly and annotation of Popillia japonica's genome with initial clues to its potential as an invasive pest.</title>
        <authorList>
            <person name="Cucini C."/>
            <person name="Boschi S."/>
            <person name="Funari R."/>
            <person name="Cardaioli E."/>
            <person name="Iannotti N."/>
            <person name="Marturano G."/>
            <person name="Paoli F."/>
            <person name="Bruttini M."/>
            <person name="Carapelli A."/>
            <person name="Frati F."/>
            <person name="Nardi F."/>
        </authorList>
    </citation>
    <scope>NUCLEOTIDE SEQUENCE [LARGE SCALE GENOMIC DNA]</scope>
    <source>
        <strain evidence="2">DMR45628</strain>
    </source>
</reference>
<keyword evidence="1" id="KW-0175">Coiled coil</keyword>
<gene>
    <name evidence="2" type="ORF">QE152_g33040</name>
</gene>
<protein>
    <submittedName>
        <fullName evidence="2">Uncharacterized protein</fullName>
    </submittedName>
</protein>
<sequence length="134" mass="15855">MKDEWNADNKRLMEKIEETEEKLEKRERAKIRNNLVISGIDINRNNTELLKQSVMAMLDKELGLKIKIDKAHQIGLTREESAIQKRLRDFAREERRKGAEVRVKYKAVEVNGQTMQWNNKEHKLVPKNRCRGKS</sequence>
<accession>A0AAW1IYD3</accession>
<dbReference type="AlphaFoldDB" id="A0AAW1IYD3"/>
<keyword evidence="3" id="KW-1185">Reference proteome</keyword>
<evidence type="ECO:0000313" key="2">
    <source>
        <dbReference type="EMBL" id="KAK9695147.1"/>
    </source>
</evidence>
<evidence type="ECO:0000256" key="1">
    <source>
        <dbReference type="SAM" id="Coils"/>
    </source>
</evidence>
<organism evidence="2 3">
    <name type="scientific">Popillia japonica</name>
    <name type="common">Japanese beetle</name>
    <dbReference type="NCBI Taxonomy" id="7064"/>
    <lineage>
        <taxon>Eukaryota</taxon>
        <taxon>Metazoa</taxon>
        <taxon>Ecdysozoa</taxon>
        <taxon>Arthropoda</taxon>
        <taxon>Hexapoda</taxon>
        <taxon>Insecta</taxon>
        <taxon>Pterygota</taxon>
        <taxon>Neoptera</taxon>
        <taxon>Endopterygota</taxon>
        <taxon>Coleoptera</taxon>
        <taxon>Polyphaga</taxon>
        <taxon>Scarabaeiformia</taxon>
        <taxon>Scarabaeidae</taxon>
        <taxon>Rutelinae</taxon>
        <taxon>Popillia</taxon>
    </lineage>
</organism>
<name>A0AAW1IYD3_POPJA</name>
<dbReference type="Proteomes" id="UP001458880">
    <property type="component" value="Unassembled WGS sequence"/>
</dbReference>
<comment type="caution">
    <text evidence="2">The sequence shown here is derived from an EMBL/GenBank/DDBJ whole genome shotgun (WGS) entry which is preliminary data.</text>
</comment>